<sequence>MATADKSDDTERENQIEDASKGVSYEKEKYHKAEPDSSEMKRTHKTTLKTIQKGRNLTPTVEIKDETNQDDGLQKDQADKEESPQIPSAPSP</sequence>
<dbReference type="Proteomes" id="UP001460270">
    <property type="component" value="Unassembled WGS sequence"/>
</dbReference>
<evidence type="ECO:0000313" key="2">
    <source>
        <dbReference type="EMBL" id="KAK7879351.1"/>
    </source>
</evidence>
<feature type="compositionally biased region" description="Polar residues" evidence="1">
    <location>
        <begin position="48"/>
        <end position="59"/>
    </location>
</feature>
<dbReference type="AlphaFoldDB" id="A0AAW0MMF3"/>
<evidence type="ECO:0000313" key="3">
    <source>
        <dbReference type="Proteomes" id="UP001460270"/>
    </source>
</evidence>
<proteinExistence type="predicted"/>
<keyword evidence="3" id="KW-1185">Reference proteome</keyword>
<feature type="region of interest" description="Disordered" evidence="1">
    <location>
        <begin position="1"/>
        <end position="92"/>
    </location>
</feature>
<feature type="non-terminal residue" evidence="2">
    <location>
        <position position="92"/>
    </location>
</feature>
<organism evidence="2 3">
    <name type="scientific">Mugilogobius chulae</name>
    <name type="common">yellowstripe goby</name>
    <dbReference type="NCBI Taxonomy" id="88201"/>
    <lineage>
        <taxon>Eukaryota</taxon>
        <taxon>Metazoa</taxon>
        <taxon>Chordata</taxon>
        <taxon>Craniata</taxon>
        <taxon>Vertebrata</taxon>
        <taxon>Euteleostomi</taxon>
        <taxon>Actinopterygii</taxon>
        <taxon>Neopterygii</taxon>
        <taxon>Teleostei</taxon>
        <taxon>Neoteleostei</taxon>
        <taxon>Acanthomorphata</taxon>
        <taxon>Gobiaria</taxon>
        <taxon>Gobiiformes</taxon>
        <taxon>Gobioidei</taxon>
        <taxon>Gobiidae</taxon>
        <taxon>Gobionellinae</taxon>
        <taxon>Mugilogobius</taxon>
    </lineage>
</organism>
<name>A0AAW0MMF3_9GOBI</name>
<gene>
    <name evidence="2" type="ORF">WMY93_033870</name>
</gene>
<protein>
    <submittedName>
        <fullName evidence="2">Uncharacterized protein</fullName>
    </submittedName>
</protein>
<feature type="compositionally biased region" description="Basic and acidic residues" evidence="1">
    <location>
        <begin position="62"/>
        <end position="83"/>
    </location>
</feature>
<comment type="caution">
    <text evidence="2">The sequence shown here is derived from an EMBL/GenBank/DDBJ whole genome shotgun (WGS) entry which is preliminary data.</text>
</comment>
<evidence type="ECO:0000256" key="1">
    <source>
        <dbReference type="SAM" id="MobiDB-lite"/>
    </source>
</evidence>
<feature type="compositionally biased region" description="Basic and acidic residues" evidence="1">
    <location>
        <begin position="1"/>
        <end position="41"/>
    </location>
</feature>
<accession>A0AAW0MMF3</accession>
<dbReference type="EMBL" id="JBBPFD010000276">
    <property type="protein sequence ID" value="KAK7879351.1"/>
    <property type="molecule type" value="Genomic_DNA"/>
</dbReference>
<reference evidence="3" key="1">
    <citation type="submission" date="2024-04" db="EMBL/GenBank/DDBJ databases">
        <title>Salinicola lusitanus LLJ914,a marine bacterium isolated from the Okinawa Trough.</title>
        <authorList>
            <person name="Li J."/>
        </authorList>
    </citation>
    <scope>NUCLEOTIDE SEQUENCE [LARGE SCALE GENOMIC DNA]</scope>
</reference>